<dbReference type="InParanoid" id="C4JSR1"/>
<dbReference type="EMBL" id="CH476617">
    <property type="protein sequence ID" value="EEP80658.1"/>
    <property type="molecule type" value="Genomic_DNA"/>
</dbReference>
<dbReference type="OMA" id="HQNSGID"/>
<accession>C4JSR1</accession>
<dbReference type="VEuPathDB" id="FungiDB:UREG_05500"/>
<dbReference type="OrthoDB" id="428895at2759"/>
<dbReference type="STRING" id="336963.C4JSR1"/>
<evidence type="ECO:0000313" key="3">
    <source>
        <dbReference type="Proteomes" id="UP000002058"/>
    </source>
</evidence>
<proteinExistence type="predicted"/>
<organism evidence="2 3">
    <name type="scientific">Uncinocarpus reesii (strain UAMH 1704)</name>
    <dbReference type="NCBI Taxonomy" id="336963"/>
    <lineage>
        <taxon>Eukaryota</taxon>
        <taxon>Fungi</taxon>
        <taxon>Dikarya</taxon>
        <taxon>Ascomycota</taxon>
        <taxon>Pezizomycotina</taxon>
        <taxon>Eurotiomycetes</taxon>
        <taxon>Eurotiomycetidae</taxon>
        <taxon>Onygenales</taxon>
        <taxon>Onygenaceae</taxon>
        <taxon>Uncinocarpus</taxon>
    </lineage>
</organism>
<reference evidence="3" key="1">
    <citation type="journal article" date="2009" name="Genome Res.">
        <title>Comparative genomic analyses of the human fungal pathogens Coccidioides and their relatives.</title>
        <authorList>
            <person name="Sharpton T.J."/>
            <person name="Stajich J.E."/>
            <person name="Rounsley S.D."/>
            <person name="Gardner M.J."/>
            <person name="Wortman J.R."/>
            <person name="Jordar V.S."/>
            <person name="Maiti R."/>
            <person name="Kodira C.D."/>
            <person name="Neafsey D.E."/>
            <person name="Zeng Q."/>
            <person name="Hung C.-Y."/>
            <person name="McMahan C."/>
            <person name="Muszewska A."/>
            <person name="Grynberg M."/>
            <person name="Mandel M.A."/>
            <person name="Kellner E.M."/>
            <person name="Barker B.M."/>
            <person name="Galgiani J.N."/>
            <person name="Orbach M.J."/>
            <person name="Kirkland T.N."/>
            <person name="Cole G.T."/>
            <person name="Henn M.R."/>
            <person name="Birren B.W."/>
            <person name="Taylor J.W."/>
        </authorList>
    </citation>
    <scope>NUCLEOTIDE SEQUENCE [LARGE SCALE GENOMIC DNA]</scope>
    <source>
        <strain evidence="3">UAMH 1704</strain>
    </source>
</reference>
<evidence type="ECO:0000256" key="1">
    <source>
        <dbReference type="SAM" id="MobiDB-lite"/>
    </source>
</evidence>
<keyword evidence="3" id="KW-1185">Reference proteome</keyword>
<dbReference type="Pfam" id="PF04938">
    <property type="entry name" value="SIP1"/>
    <property type="match status" value="1"/>
</dbReference>
<dbReference type="Gene3D" id="1.20.58.1070">
    <property type="match status" value="1"/>
</dbReference>
<dbReference type="GO" id="GO:0000387">
    <property type="term" value="P:spliceosomal snRNP assembly"/>
    <property type="evidence" value="ECO:0007669"/>
    <property type="project" value="InterPro"/>
</dbReference>
<gene>
    <name evidence="2" type="ORF">UREG_05500</name>
</gene>
<name>C4JSR1_UNCRE</name>
<dbReference type="InterPro" id="IPR035426">
    <property type="entry name" value="Gemin2/Brr1"/>
</dbReference>
<evidence type="ECO:0000313" key="2">
    <source>
        <dbReference type="EMBL" id="EEP80658.1"/>
    </source>
</evidence>
<dbReference type="Proteomes" id="UP000002058">
    <property type="component" value="Unassembled WGS sequence"/>
</dbReference>
<sequence length="341" mass="38124">MGIESIVRRAHYSDGVYAALSSTVEVSVPIEPSDEQPPDPQELYYNLLRHRFQLLRSTLKCAPPAEAIEALDAQHPISLPDDSKHARQEWRWLLQTVDPHMVQIACMHPEDVLRVLTLVTRSISDAVKSGEVVRVKRLAAWAWGLLARCREVGEMGSEEVADIRELGKRAVKILLKVREVEEQDAVDIQQNSGENGENVIGRAAEDISDQIECEDMRSKEQQNGLLNDYPMVDTGSDPVAQVDDALANEKDELEEAKARLQARLASTFSDDISGTGAQGGSEDAAGDDEERNEREDQAAELRKQTRAMLDMIISISGEFYGQSDLLEFRDLWEEGDRGWVQ</sequence>
<dbReference type="AlphaFoldDB" id="C4JSR1"/>
<dbReference type="KEGG" id="ure:UREG_05500"/>
<feature type="region of interest" description="Disordered" evidence="1">
    <location>
        <begin position="269"/>
        <end position="299"/>
    </location>
</feature>
<dbReference type="RefSeq" id="XP_002584811.1">
    <property type="nucleotide sequence ID" value="XM_002584765.1"/>
</dbReference>
<dbReference type="GeneID" id="8443407"/>
<dbReference type="eggNOG" id="ENOG502SCAA">
    <property type="taxonomic scope" value="Eukaryota"/>
</dbReference>
<dbReference type="HOGENOM" id="CLU_022029_0_0_1"/>
<protein>
    <submittedName>
        <fullName evidence="2">Uncharacterized protein</fullName>
    </submittedName>
</protein>